<reference evidence="1 2" key="1">
    <citation type="submission" date="2013-02" db="EMBL/GenBank/DDBJ databases">
        <title>Genome sequence of Candida maltosa Xu316, a potential industrial strain for xylitol and ethanol production.</title>
        <authorList>
            <person name="Yu J."/>
            <person name="Wang Q."/>
            <person name="Geng X."/>
            <person name="Bao W."/>
            <person name="He P."/>
            <person name="Cai J."/>
        </authorList>
    </citation>
    <scope>NUCLEOTIDE SEQUENCE [LARGE SCALE GENOMIC DNA]</scope>
    <source>
        <strain evidence="2">Xu316</strain>
    </source>
</reference>
<accession>M3K2X4</accession>
<dbReference type="PANTHER" id="PTHR34365:SF7">
    <property type="entry name" value="GLYCINE-RICH DOMAIN-CONTAINING PROTEIN 1"/>
    <property type="match status" value="1"/>
</dbReference>
<protein>
    <submittedName>
        <fullName evidence="1">Uncharacterized protein</fullName>
    </submittedName>
</protein>
<evidence type="ECO:0000313" key="2">
    <source>
        <dbReference type="Proteomes" id="UP000011777"/>
    </source>
</evidence>
<dbReference type="PANTHER" id="PTHR34365">
    <property type="entry name" value="ENOLASE (DUF1399)"/>
    <property type="match status" value="1"/>
</dbReference>
<dbReference type="HOGENOM" id="CLU_010103_2_0_1"/>
<dbReference type="AlphaFoldDB" id="M3K2X4"/>
<dbReference type="eggNOG" id="ENOG502QU5V">
    <property type="taxonomic scope" value="Eukaryota"/>
</dbReference>
<comment type="caution">
    <text evidence="1">The sequence shown here is derived from an EMBL/GenBank/DDBJ whole genome shotgun (WGS) entry which is preliminary data.</text>
</comment>
<sequence length="713" mass="80755">MQNVEEFYFGDSDSASEKSLKSPTNAAFVSVLENCKLENFSSYRYTNSPSDPELDVTTTAPPQYLPSIPEAIVHLKLLKAFEVMKKHVIGSDNITNLDEYKTKQWQIFVTNACRRFIIFLSALKEIEIPECGNEEKEVFEHGNIKHDKFISIMKNLMPPLDVIMVWHAFLLNPKSFYDVAIKNKIFHIANYPFPLHLIDQFIDDSTFEFKVPSSYKDNYLSVLEKFTKDPIDLEYDYNKTSMFEHLVCIYCPICRKQVTDMFPITNDANTGFADKELDVPNIEHNKSECYHSIPASFTHDELRKMMLKHDITEFSPLQGTHKYFTHVICNPRFKNRKGLLISYDVSKTVEDSWDNEKNLTDLIRSVAAKHKRQLTRQRILLRNYVEFNPIYLTVPKGVEIGEDLVGCVLRQERFVEKMNKIDWLHSPLIFKSMSESAIRYLRFFEMLTDINLKQILVPTLDIDLLWHTHQLTMYGYFRDCRSSAIHSVIDHDDKIDEGRLDDGFTFTSKRYKLLYKEDYSICYCLYCTSKRTVPLSKLTKFFKTKRRSQRELETIKANPLYGEGVSLSHISTHNSIQLPTPVAKARREKDKNKTNWEDNTYIDYPFMFVILPGSPVTDGHFYGDGLCSSILTSCASVAGTCCNMGATDGAACVGAGLVAGACGNANIGGTVFEIGGVCGANNNNTLSCAGNAACAGSGGGNCAGGGSNNPFGN</sequence>
<dbReference type="Proteomes" id="UP000011777">
    <property type="component" value="Unassembled WGS sequence"/>
</dbReference>
<dbReference type="InterPro" id="IPR009836">
    <property type="entry name" value="GRDP-like"/>
</dbReference>
<dbReference type="OMA" id="YCEAIRA"/>
<keyword evidence="2" id="KW-1185">Reference proteome</keyword>
<name>M3K2X4_CANMX</name>
<evidence type="ECO:0000313" key="1">
    <source>
        <dbReference type="EMBL" id="EMG49605.1"/>
    </source>
</evidence>
<dbReference type="Pfam" id="PF07173">
    <property type="entry name" value="GRDP-like"/>
    <property type="match status" value="1"/>
</dbReference>
<dbReference type="EMBL" id="AOGT01000575">
    <property type="protein sequence ID" value="EMG49605.1"/>
    <property type="molecule type" value="Genomic_DNA"/>
</dbReference>
<organism evidence="1 2">
    <name type="scientific">Candida maltosa (strain Xu316)</name>
    <name type="common">Yeast</name>
    <dbReference type="NCBI Taxonomy" id="1245528"/>
    <lineage>
        <taxon>Eukaryota</taxon>
        <taxon>Fungi</taxon>
        <taxon>Dikarya</taxon>
        <taxon>Ascomycota</taxon>
        <taxon>Saccharomycotina</taxon>
        <taxon>Pichiomycetes</taxon>
        <taxon>Debaryomycetaceae</taxon>
        <taxon>Candida/Lodderomyces clade</taxon>
        <taxon>Candida</taxon>
    </lineage>
</organism>
<dbReference type="OrthoDB" id="2684236at2759"/>
<gene>
    <name evidence="1" type="ORF">G210_5596</name>
</gene>
<dbReference type="STRING" id="1245528.M3K2X4"/>
<proteinExistence type="predicted"/>